<feature type="region of interest" description="Disordered" evidence="4">
    <location>
        <begin position="681"/>
        <end position="700"/>
    </location>
</feature>
<evidence type="ECO:0000256" key="1">
    <source>
        <dbReference type="ARBA" id="ARBA00022737"/>
    </source>
</evidence>
<feature type="compositionally biased region" description="Basic residues" evidence="4">
    <location>
        <begin position="477"/>
        <end position="493"/>
    </location>
</feature>
<feature type="compositionally biased region" description="Basic and acidic residues" evidence="4">
    <location>
        <begin position="1071"/>
        <end position="1082"/>
    </location>
</feature>
<dbReference type="InterPro" id="IPR039190">
    <property type="entry name" value="TTC14"/>
</dbReference>
<feature type="compositionally biased region" description="Low complexity" evidence="4">
    <location>
        <begin position="1002"/>
        <end position="1018"/>
    </location>
</feature>
<dbReference type="PANTHER" id="PTHR23184:SF9">
    <property type="entry name" value="TETRATRICOPEPTIDE REPEAT PROTEIN 14"/>
    <property type="match status" value="1"/>
</dbReference>
<dbReference type="PROSITE" id="PS50293">
    <property type="entry name" value="TPR_REGION"/>
    <property type="match status" value="1"/>
</dbReference>
<feature type="repeat" description="TPR" evidence="3">
    <location>
        <begin position="346"/>
        <end position="379"/>
    </location>
</feature>
<dbReference type="PROSITE" id="PS50005">
    <property type="entry name" value="TPR"/>
    <property type="match status" value="3"/>
</dbReference>
<evidence type="ECO:0008006" key="7">
    <source>
        <dbReference type="Google" id="ProtNLM"/>
    </source>
</evidence>
<feature type="compositionally biased region" description="Low complexity" evidence="4">
    <location>
        <begin position="764"/>
        <end position="776"/>
    </location>
</feature>
<feature type="compositionally biased region" description="Basic and acidic residues" evidence="4">
    <location>
        <begin position="624"/>
        <end position="636"/>
    </location>
</feature>
<evidence type="ECO:0000313" key="5">
    <source>
        <dbReference type="EMBL" id="KAH0809868.1"/>
    </source>
</evidence>
<sequence length="1369" mass="155975">MSETQHSAMESLNANLVSQSMNFNGQQMQKLWEAEYGENDLHRRNVKDLSFQVYSERQKYLSFQDRGKRLKLQQFIVKKANMLFSTEPSDFEYKPEEGQVAEDTYAIMPPFETYLNVDKQNRLKYFFKNVKVGDLIIGTIVSKTQSGMMLKVLCTAGPGVTVTYAADINVKAFCPVANIIPAVDKKGITRSYMMNDSVCCEVIEKIPDSDKMVCCMKGTPRKPNEPERRPPLGLISADDFPLVYKKALDHKNESYDTVLEKSIGFNNPNNISYLAGVLGIKEHCTLMKGLKGRFSENEYANELRQVQASKWAYRNVADGIDHFKAGKHVEAFQCLNKALNIDPKNVEGLVARGALYANSGNFQKAIADFETALKLNPNHGNARKYMGETLVALGRSYEEEDKIDEARKSYQSCLSLIPHHEEAQNSLKFLKNKTSATKNLIEPTELLLPNLSTTAKSTDVNDALKQLLKTEDEEKKEKKKKKKSKKRKNRRHSSSSSSTSSSASNESSSSSSSSSSDSSSSSGDSDFKKRKKHRSRSHRREKQSSLSPLSKRMAMMDQSHDTPNTYTFNKPAASTAMFDFNLEQPAETQKSTDINYEQRLRMFLQETKGDSDYEEKVRKFLEESSKWKKEKRGDEKKKKRKKDRKNKKESKKKKKEKKLKRKGFDLSEFEDHKKLRDAIKKELSKGKKSKKHNIPSDEDEYFLQKAGYTKRFIDSLPDLEELESKLNAYYAMEKESKRSELSESPKRGLLDSPSPTREQKARQAVAEATASAGSASKWKMQISAQPPPSTSSGSGSRFKKKPDREEWKEEQQQMMDKRAMMAGKNGTFEESPRKGGSQQPVPSPEKNMSVRKAMAMKEPPPKRPDSPKKPKLMPPMPQIKPLVNPGQVVLDKFGNFRLMTPPELKKGREGDMPPLPPGAPPKGPVAAFLESICESDFILFGRAERKIAKTVGRRPPEPPGRPRSDSRSPKRHSRSRSHGKYSRSRSSSASRSRSRSYRSRSRSYYSRSRSRSGSYYSRSRSRSRSYSGDRRRYRRGGFRGRYNDRGTYYKPRFQNPRNNIRGRGGGGYYNRDARYNDREYRGRGRPYNNYNNRGGRRPRGRYQRGGGYREYRDRRDYRSRSRDRSRSFSGSRDRDSDEAMKKVANVDKDKVNKYMDNDGEPIRHEGPLSEGEDRDDYTTGEKFVDREAFGGKWTEKEDGGPDNGGDGEASSSKMDKSNIPSESNIEEMDKFLTKVKKDKKEEMMERNKDFFCFRNKQCLLLLPTEEKARKRRPPHLTFRIGTPQPPRTPFRYVFDVIINPCPPPEGEKSATADSGGGGGGGGARDVLMPHVPPLGANCDFSPTTRREAVNMLGPNRKRRGMLHERGCEE</sequence>
<keyword evidence="1" id="KW-0677">Repeat</keyword>
<evidence type="ECO:0000313" key="6">
    <source>
        <dbReference type="Proteomes" id="UP000719412"/>
    </source>
</evidence>
<feature type="compositionally biased region" description="Basic and acidic residues" evidence="4">
    <location>
        <begin position="954"/>
        <end position="968"/>
    </location>
</feature>
<proteinExistence type="predicted"/>
<feature type="region of interest" description="Disordered" evidence="4">
    <location>
        <begin position="471"/>
        <end position="568"/>
    </location>
</feature>
<reference evidence="5" key="2">
    <citation type="submission" date="2021-08" db="EMBL/GenBank/DDBJ databases">
        <authorList>
            <person name="Eriksson T."/>
        </authorList>
    </citation>
    <scope>NUCLEOTIDE SEQUENCE</scope>
    <source>
        <strain evidence="5">Stoneville</strain>
        <tissue evidence="5">Whole head</tissue>
    </source>
</reference>
<feature type="repeat" description="TPR" evidence="3">
    <location>
        <begin position="387"/>
        <end position="420"/>
    </location>
</feature>
<feature type="region of interest" description="Disordered" evidence="4">
    <location>
        <begin position="1302"/>
        <end position="1369"/>
    </location>
</feature>
<protein>
    <recommendedName>
        <fullName evidence="7">Tetratricopeptide repeat protein 14</fullName>
    </recommendedName>
</protein>
<dbReference type="Pfam" id="PF13181">
    <property type="entry name" value="TPR_8"/>
    <property type="match status" value="1"/>
</dbReference>
<dbReference type="PANTHER" id="PTHR23184">
    <property type="entry name" value="TETRATRICOPEPTIDE REPEAT PROTEIN 14"/>
    <property type="match status" value="1"/>
</dbReference>
<dbReference type="Proteomes" id="UP000719412">
    <property type="component" value="Unassembled WGS sequence"/>
</dbReference>
<dbReference type="SMART" id="SM00028">
    <property type="entry name" value="TPR"/>
    <property type="match status" value="3"/>
</dbReference>
<dbReference type="Gene3D" id="1.25.40.10">
    <property type="entry name" value="Tetratricopeptide repeat domain"/>
    <property type="match status" value="1"/>
</dbReference>
<feature type="compositionally biased region" description="Basic residues" evidence="4">
    <location>
        <begin position="528"/>
        <end position="541"/>
    </location>
</feature>
<feature type="repeat" description="TPR" evidence="3">
    <location>
        <begin position="312"/>
        <end position="345"/>
    </location>
</feature>
<comment type="caution">
    <text evidence="5">The sequence shown here is derived from an EMBL/GenBank/DDBJ whole genome shotgun (WGS) entry which is preliminary data.</text>
</comment>
<feature type="compositionally biased region" description="Basic residues" evidence="4">
    <location>
        <begin position="969"/>
        <end position="983"/>
    </location>
</feature>
<dbReference type="EMBL" id="JABDTM020027858">
    <property type="protein sequence ID" value="KAH0809868.1"/>
    <property type="molecule type" value="Genomic_DNA"/>
</dbReference>
<dbReference type="InterPro" id="IPR013105">
    <property type="entry name" value="TPR_2"/>
</dbReference>
<feature type="compositionally biased region" description="Basic and acidic residues" evidence="4">
    <location>
        <begin position="1107"/>
        <end position="1167"/>
    </location>
</feature>
<feature type="compositionally biased region" description="Gly residues" evidence="4">
    <location>
        <begin position="1314"/>
        <end position="1323"/>
    </location>
</feature>
<feature type="compositionally biased region" description="Basic and acidic residues" evidence="4">
    <location>
        <begin position="733"/>
        <end position="749"/>
    </location>
</feature>
<feature type="compositionally biased region" description="Basic residues" evidence="4">
    <location>
        <begin position="992"/>
        <end position="1001"/>
    </location>
</feature>
<feature type="region of interest" description="Disordered" evidence="4">
    <location>
        <begin position="899"/>
        <end position="923"/>
    </location>
</feature>
<evidence type="ECO:0000256" key="4">
    <source>
        <dbReference type="SAM" id="MobiDB-lite"/>
    </source>
</evidence>
<dbReference type="Pfam" id="PF07719">
    <property type="entry name" value="TPR_2"/>
    <property type="match status" value="1"/>
</dbReference>
<keyword evidence="6" id="KW-1185">Reference proteome</keyword>
<feature type="region of interest" description="Disordered" evidence="4">
    <location>
        <begin position="733"/>
        <end position="882"/>
    </location>
</feature>
<dbReference type="SUPFAM" id="SSF48452">
    <property type="entry name" value="TPR-like"/>
    <property type="match status" value="1"/>
</dbReference>
<feature type="compositionally biased region" description="Low complexity" evidence="4">
    <location>
        <begin position="494"/>
        <end position="524"/>
    </location>
</feature>
<accession>A0A8J6H9V0</accession>
<organism evidence="5 6">
    <name type="scientific">Tenebrio molitor</name>
    <name type="common">Yellow mealworm beetle</name>
    <dbReference type="NCBI Taxonomy" id="7067"/>
    <lineage>
        <taxon>Eukaryota</taxon>
        <taxon>Metazoa</taxon>
        <taxon>Ecdysozoa</taxon>
        <taxon>Arthropoda</taxon>
        <taxon>Hexapoda</taxon>
        <taxon>Insecta</taxon>
        <taxon>Pterygota</taxon>
        <taxon>Neoptera</taxon>
        <taxon>Endopterygota</taxon>
        <taxon>Coleoptera</taxon>
        <taxon>Polyphaga</taxon>
        <taxon>Cucujiformia</taxon>
        <taxon>Tenebrionidae</taxon>
        <taxon>Tenebrio</taxon>
    </lineage>
</organism>
<dbReference type="InterPro" id="IPR019734">
    <property type="entry name" value="TPR_rpt"/>
</dbReference>
<gene>
    <name evidence="5" type="ORF">GEV33_012922</name>
</gene>
<feature type="compositionally biased region" description="Basic and acidic residues" evidence="4">
    <location>
        <begin position="859"/>
        <end position="868"/>
    </location>
</feature>
<name>A0A8J6H9V0_TENMO</name>
<feature type="region of interest" description="Disordered" evidence="4">
    <location>
        <begin position="624"/>
        <end position="663"/>
    </location>
</feature>
<evidence type="ECO:0000256" key="2">
    <source>
        <dbReference type="ARBA" id="ARBA00022803"/>
    </source>
</evidence>
<evidence type="ECO:0000256" key="3">
    <source>
        <dbReference type="PROSITE-ProRule" id="PRU00339"/>
    </source>
</evidence>
<feature type="compositionally biased region" description="Basic and acidic residues" evidence="4">
    <location>
        <begin position="1176"/>
        <end position="1199"/>
    </location>
</feature>
<reference evidence="5" key="1">
    <citation type="journal article" date="2020" name="J Insects Food Feed">
        <title>The yellow mealworm (Tenebrio molitor) genome: a resource for the emerging insects as food and feed industry.</title>
        <authorList>
            <person name="Eriksson T."/>
            <person name="Andere A."/>
            <person name="Kelstrup H."/>
            <person name="Emery V."/>
            <person name="Picard C."/>
        </authorList>
    </citation>
    <scope>NUCLEOTIDE SEQUENCE</scope>
    <source>
        <strain evidence="5">Stoneville</strain>
        <tissue evidence="5">Whole head</tissue>
    </source>
</reference>
<feature type="compositionally biased region" description="Basic residues" evidence="4">
    <location>
        <begin position="637"/>
        <end position="661"/>
    </location>
</feature>
<keyword evidence="2 3" id="KW-0802">TPR repeat</keyword>
<feature type="compositionally biased region" description="Pro residues" evidence="4">
    <location>
        <begin position="913"/>
        <end position="923"/>
    </location>
</feature>
<dbReference type="InterPro" id="IPR011990">
    <property type="entry name" value="TPR-like_helical_dom_sf"/>
</dbReference>
<feature type="compositionally biased region" description="Basic and acidic residues" evidence="4">
    <location>
        <begin position="802"/>
        <end position="819"/>
    </location>
</feature>
<feature type="region of interest" description="Disordered" evidence="4">
    <location>
        <begin position="946"/>
        <end position="1228"/>
    </location>
</feature>